<organism evidence="8 9">
    <name type="scientific">Rapidithrix thailandica</name>
    <dbReference type="NCBI Taxonomy" id="413964"/>
    <lineage>
        <taxon>Bacteria</taxon>
        <taxon>Pseudomonadati</taxon>
        <taxon>Bacteroidota</taxon>
        <taxon>Cytophagia</taxon>
        <taxon>Cytophagales</taxon>
        <taxon>Flammeovirgaceae</taxon>
        <taxon>Rapidithrix</taxon>
    </lineage>
</organism>
<dbReference type="PROSITE" id="PS51257">
    <property type="entry name" value="PROKAR_LIPOPROTEIN"/>
    <property type="match status" value="1"/>
</dbReference>
<evidence type="ECO:0000256" key="2">
    <source>
        <dbReference type="ARBA" id="ARBA00008779"/>
    </source>
</evidence>
<evidence type="ECO:0000313" key="8">
    <source>
        <dbReference type="EMBL" id="MEN7550444.1"/>
    </source>
</evidence>
<keyword evidence="9" id="KW-1185">Reference proteome</keyword>
<comment type="caution">
    <text evidence="8">The sequence shown here is derived from an EMBL/GenBank/DDBJ whole genome shotgun (WGS) entry which is preliminary data.</text>
</comment>
<dbReference type="PANTHER" id="PTHR42693">
    <property type="entry name" value="ARYLSULFATASE FAMILY MEMBER"/>
    <property type="match status" value="1"/>
</dbReference>
<dbReference type="SUPFAM" id="SSF53649">
    <property type="entry name" value="Alkaline phosphatase-like"/>
    <property type="match status" value="1"/>
</dbReference>
<gene>
    <name evidence="8" type="ORF">AAG747_21170</name>
</gene>
<evidence type="ECO:0000259" key="7">
    <source>
        <dbReference type="Pfam" id="PF00884"/>
    </source>
</evidence>
<dbReference type="InterPro" id="IPR050738">
    <property type="entry name" value="Sulfatase"/>
</dbReference>
<dbReference type="InterPro" id="IPR017850">
    <property type="entry name" value="Alkaline_phosphatase_core_sf"/>
</dbReference>
<protein>
    <submittedName>
        <fullName evidence="8">Sulfatase-like hydrolase/transferase</fullName>
    </submittedName>
</protein>
<dbReference type="PANTHER" id="PTHR42693:SF42">
    <property type="entry name" value="ARYLSULFATASE G"/>
    <property type="match status" value="1"/>
</dbReference>
<keyword evidence="5 8" id="KW-0378">Hydrolase</keyword>
<proteinExistence type="inferred from homology"/>
<evidence type="ECO:0000313" key="9">
    <source>
        <dbReference type="Proteomes" id="UP001403385"/>
    </source>
</evidence>
<comment type="cofactor">
    <cofactor evidence="1">
        <name>Ca(2+)</name>
        <dbReference type="ChEBI" id="CHEBI:29108"/>
    </cofactor>
</comment>
<dbReference type="AlphaFoldDB" id="A0AAW9SDN1"/>
<evidence type="ECO:0000256" key="6">
    <source>
        <dbReference type="ARBA" id="ARBA00022837"/>
    </source>
</evidence>
<evidence type="ECO:0000256" key="4">
    <source>
        <dbReference type="ARBA" id="ARBA00022729"/>
    </source>
</evidence>
<keyword evidence="4" id="KW-0732">Signal</keyword>
<dbReference type="Pfam" id="PF00884">
    <property type="entry name" value="Sulfatase"/>
    <property type="match status" value="1"/>
</dbReference>
<keyword evidence="3" id="KW-0479">Metal-binding</keyword>
<dbReference type="InterPro" id="IPR000917">
    <property type="entry name" value="Sulfatase_N"/>
</dbReference>
<accession>A0AAW9SDN1</accession>
<dbReference type="RefSeq" id="WP_346823226.1">
    <property type="nucleotide sequence ID" value="NZ_JBDKWZ010000014.1"/>
</dbReference>
<evidence type="ECO:0000256" key="1">
    <source>
        <dbReference type="ARBA" id="ARBA00001913"/>
    </source>
</evidence>
<name>A0AAW9SDN1_9BACT</name>
<dbReference type="Proteomes" id="UP001403385">
    <property type="component" value="Unassembled WGS sequence"/>
</dbReference>
<comment type="similarity">
    <text evidence="2">Belongs to the sulfatase family.</text>
</comment>
<feature type="domain" description="Sulfatase N-terminal" evidence="7">
    <location>
        <begin position="31"/>
        <end position="374"/>
    </location>
</feature>
<evidence type="ECO:0000256" key="5">
    <source>
        <dbReference type="ARBA" id="ARBA00022801"/>
    </source>
</evidence>
<keyword evidence="6" id="KW-0106">Calcium</keyword>
<dbReference type="CDD" id="cd16155">
    <property type="entry name" value="sulfatase_like"/>
    <property type="match status" value="1"/>
</dbReference>
<dbReference type="GO" id="GO:0004065">
    <property type="term" value="F:arylsulfatase activity"/>
    <property type="evidence" value="ECO:0007669"/>
    <property type="project" value="TreeGrafter"/>
</dbReference>
<dbReference type="Gene3D" id="3.40.720.10">
    <property type="entry name" value="Alkaline Phosphatase, subunit A"/>
    <property type="match status" value="1"/>
</dbReference>
<dbReference type="EMBL" id="JBDKWZ010000014">
    <property type="protein sequence ID" value="MEN7550444.1"/>
    <property type="molecule type" value="Genomic_DNA"/>
</dbReference>
<sequence length="487" mass="56020">MKMLRYAWLLVWGVWALGCGEKTENSSSQKPNFIFIYTDDQRFSTVNAFGKEAVQTPNMDRFAKEGTTFTHAYNMGAWHGAVCVASRTMLNTGMTVWRANNAESHLDSLVDEGKFWTQHLKQAGYETYFTGKWHVKAPVDSIFQYVSHIRPGMPNQTPQGYNRPQSEKDTTWLPWHTKYEGFWKGGKHWSEVLADDAVQYIREANTREKPFFMYLAFNAPHDPRQAPKEFVERYPLEQIVLPENFQELYPYKDSIGCGSDLRDERLAPFPRTPLAIQKHIQEYYAIITHLDDQIGRVLEALDASGKRDNTYLIFTSDHGLAVGQHGLLGKQNMYDHSIRVPLMIVGPEIPKGSQRSQQVYLQDVMATVLEMAGIQKPKEVEFNSLMPYIKDPSASSVYASVYGCYMNLQRMIRTDRYKLILYPKARKALLFDLENDPAETEDLSTSIAHRQVKASLFEELLRQQEALEDPLDLSIYFPEIKEKPEAP</sequence>
<evidence type="ECO:0000256" key="3">
    <source>
        <dbReference type="ARBA" id="ARBA00022723"/>
    </source>
</evidence>
<reference evidence="8 9" key="1">
    <citation type="submission" date="2024-04" db="EMBL/GenBank/DDBJ databases">
        <title>Novel genus in family Flammeovirgaceae.</title>
        <authorList>
            <person name="Nguyen T.H."/>
            <person name="Vuong T.Q."/>
            <person name="Le H."/>
            <person name="Kim S.-G."/>
        </authorList>
    </citation>
    <scope>NUCLEOTIDE SEQUENCE [LARGE SCALE GENOMIC DNA]</scope>
    <source>
        <strain evidence="8 9">JCM 23209</strain>
    </source>
</reference>
<dbReference type="GO" id="GO:0046872">
    <property type="term" value="F:metal ion binding"/>
    <property type="evidence" value="ECO:0007669"/>
    <property type="project" value="UniProtKB-KW"/>
</dbReference>